<dbReference type="RefSeq" id="WP_281879989.1">
    <property type="nucleotide sequence ID" value="NZ_AP026976.1"/>
</dbReference>
<dbReference type="EMBL" id="AP026978">
    <property type="protein sequence ID" value="BDT99799.1"/>
    <property type="molecule type" value="Genomic_DNA"/>
</dbReference>
<proteinExistence type="predicted"/>
<accession>A0ABM8CXQ9</accession>
<sequence>MTRTDMPLKQATVSSSTAQESAERSSVGTYTIYNDIDIPVTVLIMDGQNGNPLNLIALIPGGTSDSFSDGSWAAVLYLNSNWPVYQWSNGAYWYHKDGPLHPNQVNVSSIG</sequence>
<reference evidence="2 3" key="1">
    <citation type="submission" date="2022-11" db="EMBL/GenBank/DDBJ databases">
        <title>Genome Sequencing of Nocardia sp. ON39_IFM12276 and assembly.</title>
        <authorList>
            <person name="Shimojima M."/>
            <person name="Toyokawa M."/>
            <person name="Uesaka K."/>
        </authorList>
    </citation>
    <scope>NUCLEOTIDE SEQUENCE [LARGE SCALE GENOMIC DNA]</scope>
    <source>
        <strain evidence="2 3">IFM 12276</strain>
    </source>
</reference>
<keyword evidence="3" id="KW-1185">Reference proteome</keyword>
<name>A0ABM8CXQ9_9NOCA</name>
<feature type="compositionally biased region" description="Polar residues" evidence="1">
    <location>
        <begin position="11"/>
        <end position="26"/>
    </location>
</feature>
<evidence type="ECO:0000256" key="1">
    <source>
        <dbReference type="SAM" id="MobiDB-lite"/>
    </source>
</evidence>
<evidence type="ECO:0000313" key="3">
    <source>
        <dbReference type="Proteomes" id="UP001317870"/>
    </source>
</evidence>
<protein>
    <submittedName>
        <fullName evidence="2">Uncharacterized protein</fullName>
    </submittedName>
</protein>
<evidence type="ECO:0000313" key="2">
    <source>
        <dbReference type="EMBL" id="BDT99799.1"/>
    </source>
</evidence>
<gene>
    <name evidence="2" type="ORF">IFM12276_28280</name>
</gene>
<organism evidence="2 3">
    <name type="scientific">Nocardia sputorum</name>
    <dbReference type="NCBI Taxonomy" id="2984338"/>
    <lineage>
        <taxon>Bacteria</taxon>
        <taxon>Bacillati</taxon>
        <taxon>Actinomycetota</taxon>
        <taxon>Actinomycetes</taxon>
        <taxon>Mycobacteriales</taxon>
        <taxon>Nocardiaceae</taxon>
        <taxon>Nocardia</taxon>
    </lineage>
</organism>
<feature type="region of interest" description="Disordered" evidence="1">
    <location>
        <begin position="1"/>
        <end position="26"/>
    </location>
</feature>
<dbReference type="Proteomes" id="UP001317870">
    <property type="component" value="Chromosome"/>
</dbReference>